<name>A0A0A9HRU6_ARUDO</name>
<sequence length="75" mass="8821">MLRPILSCNYNLEHEQCTMSFTSYLCFQTRPAYFVPTEAVVVCKLWAFLGPKGENPMSLVVWFYLASKELQYIRF</sequence>
<protein>
    <submittedName>
        <fullName evidence="1">Uncharacterized protein</fullName>
    </submittedName>
</protein>
<proteinExistence type="predicted"/>
<dbReference type="EMBL" id="GBRH01162293">
    <property type="protein sequence ID" value="JAE35603.1"/>
    <property type="molecule type" value="Transcribed_RNA"/>
</dbReference>
<dbReference type="AlphaFoldDB" id="A0A0A9HRU6"/>
<reference evidence="1" key="1">
    <citation type="submission" date="2014-09" db="EMBL/GenBank/DDBJ databases">
        <authorList>
            <person name="Magalhaes I.L.F."/>
            <person name="Oliveira U."/>
            <person name="Santos F.R."/>
            <person name="Vidigal T.H.D.A."/>
            <person name="Brescovit A.D."/>
            <person name="Santos A.J."/>
        </authorList>
    </citation>
    <scope>NUCLEOTIDE SEQUENCE</scope>
    <source>
        <tissue evidence="1">Shoot tissue taken approximately 20 cm above the soil surface</tissue>
    </source>
</reference>
<accession>A0A0A9HRU6</accession>
<reference evidence="1" key="2">
    <citation type="journal article" date="2015" name="Data Brief">
        <title>Shoot transcriptome of the giant reed, Arundo donax.</title>
        <authorList>
            <person name="Barrero R.A."/>
            <person name="Guerrero F.D."/>
            <person name="Moolhuijzen P."/>
            <person name="Goolsby J.A."/>
            <person name="Tidwell J."/>
            <person name="Bellgard S.E."/>
            <person name="Bellgard M.I."/>
        </authorList>
    </citation>
    <scope>NUCLEOTIDE SEQUENCE</scope>
    <source>
        <tissue evidence="1">Shoot tissue taken approximately 20 cm above the soil surface</tissue>
    </source>
</reference>
<organism evidence="1">
    <name type="scientific">Arundo donax</name>
    <name type="common">Giant reed</name>
    <name type="synonym">Donax arundinaceus</name>
    <dbReference type="NCBI Taxonomy" id="35708"/>
    <lineage>
        <taxon>Eukaryota</taxon>
        <taxon>Viridiplantae</taxon>
        <taxon>Streptophyta</taxon>
        <taxon>Embryophyta</taxon>
        <taxon>Tracheophyta</taxon>
        <taxon>Spermatophyta</taxon>
        <taxon>Magnoliopsida</taxon>
        <taxon>Liliopsida</taxon>
        <taxon>Poales</taxon>
        <taxon>Poaceae</taxon>
        <taxon>PACMAD clade</taxon>
        <taxon>Arundinoideae</taxon>
        <taxon>Arundineae</taxon>
        <taxon>Arundo</taxon>
    </lineage>
</organism>
<evidence type="ECO:0000313" key="1">
    <source>
        <dbReference type="EMBL" id="JAE35603.1"/>
    </source>
</evidence>